<gene>
    <name evidence="2" type="ORF">PJIAN_2129</name>
</gene>
<keyword evidence="1" id="KW-0472">Membrane</keyword>
<reference evidence="3" key="1">
    <citation type="submission" date="2016-04" db="EMBL/GenBank/DDBJ databases">
        <title>Draft genome sequence of Paludibacter jiangxiensis strain NM7.</title>
        <authorList>
            <person name="Qiu Y."/>
            <person name="Matsuura N."/>
            <person name="Ohashi A."/>
            <person name="Tourlousse M.D."/>
            <person name="Sekiguchi Y."/>
        </authorList>
    </citation>
    <scope>NUCLEOTIDE SEQUENCE [LARGE SCALE GENOMIC DNA]</scope>
    <source>
        <strain evidence="3">NM7</strain>
    </source>
</reference>
<keyword evidence="1" id="KW-1133">Transmembrane helix</keyword>
<evidence type="ECO:0000313" key="3">
    <source>
        <dbReference type="Proteomes" id="UP000076586"/>
    </source>
</evidence>
<feature type="transmembrane region" description="Helical" evidence="1">
    <location>
        <begin position="197"/>
        <end position="218"/>
    </location>
</feature>
<protein>
    <recommendedName>
        <fullName evidence="4">Bestrophin, RFP-TM, chloride channel</fullName>
    </recommendedName>
</protein>
<accession>A0A170ZDW5</accession>
<evidence type="ECO:0000256" key="1">
    <source>
        <dbReference type="SAM" id="Phobius"/>
    </source>
</evidence>
<dbReference type="RefSeq" id="WP_068702988.1">
    <property type="nucleotide sequence ID" value="NZ_BDCR01000002.1"/>
</dbReference>
<organism evidence="2 3">
    <name type="scientific">Paludibacter jiangxiensis</name>
    <dbReference type="NCBI Taxonomy" id="681398"/>
    <lineage>
        <taxon>Bacteria</taxon>
        <taxon>Pseudomonadati</taxon>
        <taxon>Bacteroidota</taxon>
        <taxon>Bacteroidia</taxon>
        <taxon>Bacteroidales</taxon>
        <taxon>Paludibacteraceae</taxon>
        <taxon>Paludibacter</taxon>
    </lineage>
</organism>
<feature type="transmembrane region" description="Helical" evidence="1">
    <location>
        <begin position="39"/>
        <end position="60"/>
    </location>
</feature>
<feature type="transmembrane region" description="Helical" evidence="1">
    <location>
        <begin position="7"/>
        <end position="27"/>
    </location>
</feature>
<comment type="caution">
    <text evidence="2">The sequence shown here is derived from an EMBL/GenBank/DDBJ whole genome shotgun (WGS) entry which is preliminary data.</text>
</comment>
<dbReference type="AlphaFoldDB" id="A0A170ZDW5"/>
<dbReference type="Proteomes" id="UP000076586">
    <property type="component" value="Unassembled WGS sequence"/>
</dbReference>
<evidence type="ECO:0000313" key="2">
    <source>
        <dbReference type="EMBL" id="GAT62570.1"/>
    </source>
</evidence>
<feature type="transmembrane region" description="Helical" evidence="1">
    <location>
        <begin position="170"/>
        <end position="191"/>
    </location>
</feature>
<dbReference type="OrthoDB" id="5178527at2"/>
<keyword evidence="1" id="KW-0812">Transmembrane</keyword>
<proteinExistence type="predicted"/>
<reference evidence="3" key="2">
    <citation type="journal article" date="2017" name="Genome Announc.">
        <title>Draft genome sequence of Paludibacter jiangxiensis NM7(T), a propionate-producing fermentative bacterium.</title>
        <authorList>
            <person name="Qiu Y.-L."/>
            <person name="Tourlousse D.M."/>
            <person name="Matsuura N."/>
            <person name="Ohashi A."/>
            <person name="Sekiguchi Y."/>
        </authorList>
    </citation>
    <scope>NUCLEOTIDE SEQUENCE [LARGE SCALE GENOMIC DNA]</scope>
    <source>
        <strain evidence="3">NM7</strain>
    </source>
</reference>
<dbReference type="STRING" id="681398.PJIAN_2129"/>
<evidence type="ECO:0008006" key="4">
    <source>
        <dbReference type="Google" id="ProtNLM"/>
    </source>
</evidence>
<name>A0A170ZDW5_9BACT</name>
<sequence length="259" mass="30196">MRKYKLFYKALPVAVIFFALKVVVHYFGYECIPSNLMTMLPTILTSIVFVLGFLLAGVIADYKESEKIPNELSASFFAIWQEAYLHYQTKPSERMKEFLVEMPKEIRILLVEFFIKHDRNALKVLDKWVMDIHKFDGNEMATVYVNRLKTELISIRKMFNRITVVKKTDFLPSVFTTIRIIVCIFIGVFLFLDVTPWWGGAILPALFAFMIFIILYVIQDIEDPFEYLNENLKGKGDEVDMGILTDTILSIEEQSRSIR</sequence>
<keyword evidence="3" id="KW-1185">Reference proteome</keyword>
<dbReference type="EMBL" id="BDCR01000002">
    <property type="protein sequence ID" value="GAT62570.1"/>
    <property type="molecule type" value="Genomic_DNA"/>
</dbReference>